<gene>
    <name evidence="1" type="ORF">CON65_15135</name>
</gene>
<proteinExistence type="predicted"/>
<dbReference type="InterPro" id="IPR009057">
    <property type="entry name" value="Homeodomain-like_sf"/>
</dbReference>
<dbReference type="EMBL" id="NVOR01000053">
    <property type="protein sequence ID" value="PED81812.1"/>
    <property type="molecule type" value="Genomic_DNA"/>
</dbReference>
<reference evidence="1 2" key="1">
    <citation type="submission" date="2017-09" db="EMBL/GenBank/DDBJ databases">
        <title>Large-scale bioinformatics analysis of Bacillus genomes uncovers conserved roles of natural products in bacterial physiology.</title>
        <authorList>
            <consortium name="Agbiome Team Llc"/>
            <person name="Bleich R.M."/>
            <person name="Grubbs K.J."/>
            <person name="Santa Maria K.C."/>
            <person name="Allen S.E."/>
            <person name="Farag S."/>
            <person name="Shank E.A."/>
            <person name="Bowers A."/>
        </authorList>
    </citation>
    <scope>NUCLEOTIDE SEQUENCE [LARGE SCALE GENOMIC DNA]</scope>
    <source>
        <strain evidence="1 2">AFS092012</strain>
    </source>
</reference>
<protein>
    <submittedName>
        <fullName evidence="1">Uncharacterized protein</fullName>
    </submittedName>
</protein>
<dbReference type="SUPFAM" id="SSF46689">
    <property type="entry name" value="Homeodomain-like"/>
    <property type="match status" value="1"/>
</dbReference>
<dbReference type="AlphaFoldDB" id="A0AA91VAW5"/>
<dbReference type="Proteomes" id="UP000221020">
    <property type="component" value="Unassembled WGS sequence"/>
</dbReference>
<accession>A0AA91VAW5</accession>
<evidence type="ECO:0000313" key="1">
    <source>
        <dbReference type="EMBL" id="PED81812.1"/>
    </source>
</evidence>
<name>A0AA91VAW5_9BACI</name>
<sequence length="70" mass="8195">MLLCLNKEIGLRTTHKTAKVLGITQTSLIRRLKKYNIRNEKELRFCCRGINLMAIPNLASFYERRSINDL</sequence>
<evidence type="ECO:0000313" key="2">
    <source>
        <dbReference type="Proteomes" id="UP000221020"/>
    </source>
</evidence>
<organism evidence="1 2">
    <name type="scientific">Bacillus pseudomycoides</name>
    <dbReference type="NCBI Taxonomy" id="64104"/>
    <lineage>
        <taxon>Bacteria</taxon>
        <taxon>Bacillati</taxon>
        <taxon>Bacillota</taxon>
        <taxon>Bacilli</taxon>
        <taxon>Bacillales</taxon>
        <taxon>Bacillaceae</taxon>
        <taxon>Bacillus</taxon>
        <taxon>Bacillus cereus group</taxon>
    </lineage>
</organism>
<comment type="caution">
    <text evidence="1">The sequence shown here is derived from an EMBL/GenBank/DDBJ whole genome shotgun (WGS) entry which is preliminary data.</text>
</comment>
<dbReference type="Gene3D" id="1.10.10.60">
    <property type="entry name" value="Homeodomain-like"/>
    <property type="match status" value="1"/>
</dbReference>